<sequence length="76" mass="8735">MQALPAVAEQGIAGLQMAKRYAVKSPKGDFRFFATDPEESKWRFMDTKPFGEEWRLYRSFGYAVVQVDIRVTSVLD</sequence>
<comment type="caution">
    <text evidence="1">The sequence shown here is derived from an EMBL/GenBank/DDBJ whole genome shotgun (WGS) entry which is preliminary data.</text>
</comment>
<evidence type="ECO:0000313" key="1">
    <source>
        <dbReference type="EMBL" id="RAI99300.1"/>
    </source>
</evidence>
<protein>
    <submittedName>
        <fullName evidence="1">Uncharacterized protein</fullName>
    </submittedName>
</protein>
<evidence type="ECO:0000313" key="2">
    <source>
        <dbReference type="Proteomes" id="UP000249422"/>
    </source>
</evidence>
<proteinExistence type="predicted"/>
<name>A0AAX1PD70_AERSA</name>
<dbReference type="EMBL" id="QLLM01000025">
    <property type="protein sequence ID" value="RAI99300.1"/>
    <property type="molecule type" value="Genomic_DNA"/>
</dbReference>
<dbReference type="AlphaFoldDB" id="A0AAX1PD70"/>
<accession>A0AAX1PD70</accession>
<reference evidence="1 2" key="1">
    <citation type="submission" date="2018-06" db="EMBL/GenBank/DDBJ databases">
        <title>Freshwater and sediment microbial communities from various areas in North America, analyzing microbe dynamics in response to fracking.</title>
        <authorList>
            <person name="Lamendella R."/>
        </authorList>
    </citation>
    <scope>NUCLEOTIDE SEQUENCE [LARGE SCALE GENOMIC DNA]</scope>
    <source>
        <strain evidence="1 2">17</strain>
    </source>
</reference>
<dbReference type="Proteomes" id="UP000249422">
    <property type="component" value="Unassembled WGS sequence"/>
</dbReference>
<organism evidence="1 2">
    <name type="scientific">Aeromonas salmonicida</name>
    <dbReference type="NCBI Taxonomy" id="645"/>
    <lineage>
        <taxon>Bacteria</taxon>
        <taxon>Pseudomonadati</taxon>
        <taxon>Pseudomonadota</taxon>
        <taxon>Gammaproteobacteria</taxon>
        <taxon>Aeromonadales</taxon>
        <taxon>Aeromonadaceae</taxon>
        <taxon>Aeromonas</taxon>
    </lineage>
</organism>
<dbReference type="RefSeq" id="WP_111589626.1">
    <property type="nucleotide sequence ID" value="NZ_CAWNWF010000025.1"/>
</dbReference>
<gene>
    <name evidence="1" type="ORF">DEU50_1257</name>
</gene>